<dbReference type="OrthoDB" id="9804891at2"/>
<dbReference type="EMBL" id="SRLD01000005">
    <property type="protein sequence ID" value="TGE18964.1"/>
    <property type="molecule type" value="Genomic_DNA"/>
</dbReference>
<evidence type="ECO:0000313" key="1">
    <source>
        <dbReference type="EMBL" id="TGE18964.1"/>
    </source>
</evidence>
<dbReference type="SUPFAM" id="SSF54909">
    <property type="entry name" value="Dimeric alpha+beta barrel"/>
    <property type="match status" value="1"/>
</dbReference>
<dbReference type="GO" id="GO:0004497">
    <property type="term" value="F:monooxygenase activity"/>
    <property type="evidence" value="ECO:0007669"/>
    <property type="project" value="UniProtKB-KW"/>
</dbReference>
<organism evidence="1 2">
    <name type="scientific">Hymenobacter elongatus</name>
    <dbReference type="NCBI Taxonomy" id="877208"/>
    <lineage>
        <taxon>Bacteria</taxon>
        <taxon>Pseudomonadati</taxon>
        <taxon>Bacteroidota</taxon>
        <taxon>Cytophagia</taxon>
        <taxon>Cytophagales</taxon>
        <taxon>Hymenobacteraceae</taxon>
        <taxon>Hymenobacter</taxon>
    </lineage>
</organism>
<sequence>MVKVGLLVRLEAKPGKEQAVADFLRSGLPIVQDEPATITWYGIQLGPSTFGIFDTFPDDAGRKAHLGGQVAAALMANAAELLSADPVIEMVDILASKGA</sequence>
<keyword evidence="1" id="KW-0560">Oxidoreductase</keyword>
<proteinExistence type="predicted"/>
<name>A0A4Z0PRB8_9BACT</name>
<gene>
    <name evidence="1" type="ORF">E5J99_04265</name>
</gene>
<keyword evidence="1" id="KW-0503">Monooxygenase</keyword>
<comment type="caution">
    <text evidence="1">The sequence shown here is derived from an EMBL/GenBank/DDBJ whole genome shotgun (WGS) entry which is preliminary data.</text>
</comment>
<evidence type="ECO:0000313" key="2">
    <source>
        <dbReference type="Proteomes" id="UP000297739"/>
    </source>
</evidence>
<dbReference type="RefSeq" id="WP_135496476.1">
    <property type="nucleotide sequence ID" value="NZ_SRLD01000005.1"/>
</dbReference>
<accession>A0A4Z0PRB8</accession>
<keyword evidence="2" id="KW-1185">Reference proteome</keyword>
<dbReference type="Gene3D" id="3.30.70.100">
    <property type="match status" value="1"/>
</dbReference>
<reference evidence="1 2" key="1">
    <citation type="submission" date="2019-04" db="EMBL/GenBank/DDBJ databases">
        <authorList>
            <person name="Feng G."/>
            <person name="Zhang J."/>
            <person name="Zhu H."/>
        </authorList>
    </citation>
    <scope>NUCLEOTIDE SEQUENCE [LARGE SCALE GENOMIC DNA]</scope>
    <source>
        <strain evidence="1 2">JCM 17223</strain>
    </source>
</reference>
<protein>
    <submittedName>
        <fullName evidence="1">Antibiotic biosynthesis monooxygenase</fullName>
    </submittedName>
</protein>
<dbReference type="AlphaFoldDB" id="A0A4Z0PRB8"/>
<dbReference type="InterPro" id="IPR011008">
    <property type="entry name" value="Dimeric_a/b-barrel"/>
</dbReference>
<dbReference type="Proteomes" id="UP000297739">
    <property type="component" value="Unassembled WGS sequence"/>
</dbReference>